<name>A0A431TXV6_9BACT</name>
<sequence length="152" mass="17338">MKPILIDTNALVVLIIGLMNPHILKTHKRTSIYEEQDLRNLLYIIQDISNLVVLPNVWTEVDNLLNSFDKQRKYTYLKTLRSAIEQTTEKYIPSVSATHNTAFIDLGITDSLLLEHAKECRLLITGDSALSDYASAYGIAVYDMVRARNERL</sequence>
<dbReference type="InterPro" id="IPR029060">
    <property type="entry name" value="PIN-like_dom_sf"/>
</dbReference>
<dbReference type="EMBL" id="RXOF01000015">
    <property type="protein sequence ID" value="RTQ46482.1"/>
    <property type="molecule type" value="Genomic_DNA"/>
</dbReference>
<reference evidence="1 2" key="1">
    <citation type="submission" date="2018-12" db="EMBL/GenBank/DDBJ databases">
        <title>Hymenobacter gummosus sp. nov., isolated from a spring.</title>
        <authorList>
            <person name="Nie L."/>
        </authorList>
    </citation>
    <scope>NUCLEOTIDE SEQUENCE [LARGE SCALE GENOMIC DNA]</scope>
    <source>
        <strain evidence="1 2">KCTC 52166</strain>
    </source>
</reference>
<dbReference type="SUPFAM" id="SSF88723">
    <property type="entry name" value="PIN domain-like"/>
    <property type="match status" value="1"/>
</dbReference>
<keyword evidence="2" id="KW-1185">Reference proteome</keyword>
<proteinExistence type="predicted"/>
<gene>
    <name evidence="1" type="ORF">EJV47_21245</name>
</gene>
<dbReference type="Proteomes" id="UP000282184">
    <property type="component" value="Unassembled WGS sequence"/>
</dbReference>
<dbReference type="OrthoDB" id="964341at2"/>
<comment type="caution">
    <text evidence="1">The sequence shown here is derived from an EMBL/GenBank/DDBJ whole genome shotgun (WGS) entry which is preliminary data.</text>
</comment>
<dbReference type="AlphaFoldDB" id="A0A431TXV6"/>
<accession>A0A431TXV6</accession>
<dbReference type="Gene3D" id="3.40.50.1010">
    <property type="entry name" value="5'-nuclease"/>
    <property type="match status" value="1"/>
</dbReference>
<evidence type="ECO:0000313" key="1">
    <source>
        <dbReference type="EMBL" id="RTQ46482.1"/>
    </source>
</evidence>
<organism evidence="1 2">
    <name type="scientific">Hymenobacter gummosus</name>
    <dbReference type="NCBI Taxonomy" id="1776032"/>
    <lineage>
        <taxon>Bacteria</taxon>
        <taxon>Pseudomonadati</taxon>
        <taxon>Bacteroidota</taxon>
        <taxon>Cytophagia</taxon>
        <taxon>Cytophagales</taxon>
        <taxon>Hymenobacteraceae</taxon>
        <taxon>Hymenobacter</taxon>
    </lineage>
</organism>
<evidence type="ECO:0008006" key="3">
    <source>
        <dbReference type="Google" id="ProtNLM"/>
    </source>
</evidence>
<dbReference type="RefSeq" id="WP_126695227.1">
    <property type="nucleotide sequence ID" value="NZ_RXOF01000015.1"/>
</dbReference>
<protein>
    <recommendedName>
        <fullName evidence="3">PIN domain-containing protein</fullName>
    </recommendedName>
</protein>
<evidence type="ECO:0000313" key="2">
    <source>
        <dbReference type="Proteomes" id="UP000282184"/>
    </source>
</evidence>